<dbReference type="EMBL" id="SSSN01000003">
    <property type="protein sequence ID" value="THG35568.1"/>
    <property type="molecule type" value="Genomic_DNA"/>
</dbReference>
<protein>
    <submittedName>
        <fullName evidence="2">RNB domain-containing ribonuclease</fullName>
    </submittedName>
</protein>
<comment type="caution">
    <text evidence="2">The sequence shown here is derived from an EMBL/GenBank/DDBJ whole genome shotgun (WGS) entry which is preliminary data.</text>
</comment>
<dbReference type="SMART" id="SM00955">
    <property type="entry name" value="RNB"/>
    <property type="match status" value="1"/>
</dbReference>
<dbReference type="PANTHER" id="PTHR23355:SF42">
    <property type="entry name" value="RIBONUCLEASE II, CHLOROPLASTIC_MITOCHONDRIAL"/>
    <property type="match status" value="1"/>
</dbReference>
<dbReference type="OrthoDB" id="5800376at2"/>
<dbReference type="InterPro" id="IPR012340">
    <property type="entry name" value="NA-bd_OB-fold"/>
</dbReference>
<proteinExistence type="predicted"/>
<dbReference type="GO" id="GO:0006402">
    <property type="term" value="P:mRNA catabolic process"/>
    <property type="evidence" value="ECO:0007669"/>
    <property type="project" value="TreeGrafter"/>
</dbReference>
<dbReference type="InterPro" id="IPR050180">
    <property type="entry name" value="RNR_Ribonuclease"/>
</dbReference>
<gene>
    <name evidence="2" type="ORF">E6C70_05875</name>
</gene>
<feature type="domain" description="RNB" evidence="1">
    <location>
        <begin position="55"/>
        <end position="372"/>
    </location>
</feature>
<dbReference type="InterPro" id="IPR040596">
    <property type="entry name" value="RNase_II_C_S1"/>
</dbReference>
<accession>A0A4S4FYN7</accession>
<dbReference type="GO" id="GO:0000932">
    <property type="term" value="C:P-body"/>
    <property type="evidence" value="ECO:0007669"/>
    <property type="project" value="TreeGrafter"/>
</dbReference>
<name>A0A4S4FYN7_9MICO</name>
<dbReference type="Proteomes" id="UP000307380">
    <property type="component" value="Unassembled WGS sequence"/>
</dbReference>
<dbReference type="Pfam" id="PF00773">
    <property type="entry name" value="RNB"/>
    <property type="match status" value="1"/>
</dbReference>
<dbReference type="RefSeq" id="WP_136423118.1">
    <property type="nucleotide sequence ID" value="NZ_SSSN01000003.1"/>
</dbReference>
<dbReference type="GO" id="GO:0000175">
    <property type="term" value="F:3'-5'-RNA exonuclease activity"/>
    <property type="evidence" value="ECO:0007669"/>
    <property type="project" value="TreeGrafter"/>
</dbReference>
<reference evidence="2 3" key="1">
    <citation type="submission" date="2019-04" db="EMBL/GenBank/DDBJ databases">
        <authorList>
            <person name="Jiang L."/>
        </authorList>
    </citation>
    <scope>NUCLEOTIDE SEQUENCE [LARGE SCALE GENOMIC DNA]</scope>
    <source>
        <strain evidence="2 3">YIM 131861</strain>
    </source>
</reference>
<sequence length="482" mass="50880">MPIRRAHITSSAAQSELTTALADLRVELKIPADFPSDVLEEAQEAASAADPMPDRVDLGAIPFCTIDPQGSKDLDQALHIERAGAGFTVRYAIADVPSFVTPGGALDTESRRRGQTLYAPDARVPLYPTVLSEGAASLLPDEDRRALVWRFALDARAQVTDVALDRAMVRSVRQWSYVDAQAAVDAGMAPESLELLAVIGPLRQQLERERGGASLDAPDEEIIRTEHGYDIERRSPLPIEDWNAQVSLLTGMAAATVMLDGGVGILRTMPPAGEDTIAAFRRQTKALGIPWADGVDYGEYLRSLDRDSPAALAVMQAASGLFRGAGYLAFARRPAEDPVQAAIGAPYAHVTAPLRRLVDRFGLEICHALLAHESVPAWARDGLAALPSIMGSSSALAGRLAAGAIDRVEAAILSSRVGETFDAVVLSVGKGHARVQLLDPVVTASMGAGDAAPGSSVRVRLVSADAATGTVILERVPQAAAG</sequence>
<evidence type="ECO:0000313" key="2">
    <source>
        <dbReference type="EMBL" id="THG35568.1"/>
    </source>
</evidence>
<dbReference type="Pfam" id="PF18614">
    <property type="entry name" value="RNase_II_C_S1"/>
    <property type="match status" value="1"/>
</dbReference>
<evidence type="ECO:0000313" key="3">
    <source>
        <dbReference type="Proteomes" id="UP000307380"/>
    </source>
</evidence>
<evidence type="ECO:0000259" key="1">
    <source>
        <dbReference type="SMART" id="SM00955"/>
    </source>
</evidence>
<dbReference type="InterPro" id="IPR001900">
    <property type="entry name" value="RNase_II/R"/>
</dbReference>
<dbReference type="AlphaFoldDB" id="A0A4S4FYN7"/>
<keyword evidence="3" id="KW-1185">Reference proteome</keyword>
<dbReference type="GO" id="GO:0003723">
    <property type="term" value="F:RNA binding"/>
    <property type="evidence" value="ECO:0007669"/>
    <property type="project" value="InterPro"/>
</dbReference>
<dbReference type="PANTHER" id="PTHR23355">
    <property type="entry name" value="RIBONUCLEASE"/>
    <property type="match status" value="1"/>
</dbReference>
<dbReference type="SUPFAM" id="SSF50249">
    <property type="entry name" value="Nucleic acid-binding proteins"/>
    <property type="match status" value="1"/>
</dbReference>
<organism evidence="2 3">
    <name type="scientific">Orlajensenia flava</name>
    <dbReference type="NCBI Taxonomy" id="2565934"/>
    <lineage>
        <taxon>Bacteria</taxon>
        <taxon>Bacillati</taxon>
        <taxon>Actinomycetota</taxon>
        <taxon>Actinomycetes</taxon>
        <taxon>Micrococcales</taxon>
        <taxon>Microbacteriaceae</taxon>
        <taxon>Orlajensenia</taxon>
    </lineage>
</organism>